<sequence length="94" mass="8944">MERSGGSMALALNSTLWPFVMKLVLVLLAAAALLGSAAAGPAAYGICQTGCNALAVACYGAAGVVMGVGSVPTCNVALGLCMAACVAAGAAPTP</sequence>
<feature type="signal peptide" evidence="1">
    <location>
        <begin position="1"/>
        <end position="39"/>
    </location>
</feature>
<evidence type="ECO:0000313" key="2">
    <source>
        <dbReference type="EMBL" id="KAK3924972.1"/>
    </source>
</evidence>
<dbReference type="AlphaFoldDB" id="A0AAE1HPB2"/>
<evidence type="ECO:0000313" key="3">
    <source>
        <dbReference type="Proteomes" id="UP001219518"/>
    </source>
</evidence>
<feature type="chain" id="PRO_5041972997" evidence="1">
    <location>
        <begin position="40"/>
        <end position="94"/>
    </location>
</feature>
<name>A0AAE1HPB2_9NEOP</name>
<reference evidence="2" key="1">
    <citation type="submission" date="2021-07" db="EMBL/GenBank/DDBJ databases">
        <authorList>
            <person name="Catto M.A."/>
            <person name="Jacobson A."/>
            <person name="Kennedy G."/>
            <person name="Labadie P."/>
            <person name="Hunt B.G."/>
            <person name="Srinivasan R."/>
        </authorList>
    </citation>
    <scope>NUCLEOTIDE SEQUENCE</scope>
    <source>
        <strain evidence="2">PL_HMW_Pooled</strain>
        <tissue evidence="2">Head</tissue>
    </source>
</reference>
<dbReference type="EMBL" id="JAHWGI010001208">
    <property type="protein sequence ID" value="KAK3924972.1"/>
    <property type="molecule type" value="Genomic_DNA"/>
</dbReference>
<reference evidence="2" key="2">
    <citation type="journal article" date="2023" name="BMC Genomics">
        <title>Pest status, molecular evolution, and epigenetic factors derived from the genome assembly of Frankliniella fusca, a thysanopteran phytovirus vector.</title>
        <authorList>
            <person name="Catto M.A."/>
            <person name="Labadie P.E."/>
            <person name="Jacobson A.L."/>
            <person name="Kennedy G.G."/>
            <person name="Srinivasan R."/>
            <person name="Hunt B.G."/>
        </authorList>
    </citation>
    <scope>NUCLEOTIDE SEQUENCE</scope>
    <source>
        <strain evidence="2">PL_HMW_Pooled</strain>
    </source>
</reference>
<organism evidence="2 3">
    <name type="scientific">Frankliniella fusca</name>
    <dbReference type="NCBI Taxonomy" id="407009"/>
    <lineage>
        <taxon>Eukaryota</taxon>
        <taxon>Metazoa</taxon>
        <taxon>Ecdysozoa</taxon>
        <taxon>Arthropoda</taxon>
        <taxon>Hexapoda</taxon>
        <taxon>Insecta</taxon>
        <taxon>Pterygota</taxon>
        <taxon>Neoptera</taxon>
        <taxon>Paraneoptera</taxon>
        <taxon>Thysanoptera</taxon>
        <taxon>Terebrantia</taxon>
        <taxon>Thripoidea</taxon>
        <taxon>Thripidae</taxon>
        <taxon>Frankliniella</taxon>
    </lineage>
</organism>
<protein>
    <submittedName>
        <fullName evidence="2">Adenylosuccinate synthetase</fullName>
    </submittedName>
</protein>
<keyword evidence="3" id="KW-1185">Reference proteome</keyword>
<dbReference type="PANTHER" id="PTHR37475">
    <property type="entry name" value="ZYGOTE-SPECIFIC CLASS V COPY B GENE PROTEIN"/>
    <property type="match status" value="1"/>
</dbReference>
<comment type="caution">
    <text evidence="2">The sequence shown here is derived from an EMBL/GenBank/DDBJ whole genome shotgun (WGS) entry which is preliminary data.</text>
</comment>
<evidence type="ECO:0000256" key="1">
    <source>
        <dbReference type="SAM" id="SignalP"/>
    </source>
</evidence>
<dbReference type="PANTHER" id="PTHR37475:SF1">
    <property type="entry name" value="ZYGOTE-SPECIFIC PROTEIN"/>
    <property type="match status" value="1"/>
</dbReference>
<gene>
    <name evidence="2" type="ORF">KUF71_013245</name>
</gene>
<dbReference type="Proteomes" id="UP001219518">
    <property type="component" value="Unassembled WGS sequence"/>
</dbReference>
<keyword evidence="1" id="KW-0732">Signal</keyword>
<accession>A0AAE1HPB2</accession>
<proteinExistence type="predicted"/>